<reference evidence="3" key="1">
    <citation type="submission" date="2016-10" db="EMBL/GenBank/DDBJ databases">
        <authorList>
            <person name="Varghese N."/>
            <person name="Submissions S."/>
        </authorList>
    </citation>
    <scope>NUCLEOTIDE SEQUENCE [LARGE SCALE GENOMIC DNA]</scope>
    <source>
        <strain evidence="3">ATCC 35263</strain>
    </source>
</reference>
<dbReference type="PANTHER" id="PTHR43798:SF33">
    <property type="entry name" value="HYDROLASE, PUTATIVE (AFU_ORTHOLOGUE AFUA_2G14860)-RELATED"/>
    <property type="match status" value="1"/>
</dbReference>
<feature type="domain" description="AB hydrolase-1" evidence="1">
    <location>
        <begin position="23"/>
        <end position="254"/>
    </location>
</feature>
<dbReference type="GO" id="GO:0003824">
    <property type="term" value="F:catalytic activity"/>
    <property type="evidence" value="ECO:0007669"/>
    <property type="project" value="InterPro"/>
</dbReference>
<dbReference type="InterPro" id="IPR000639">
    <property type="entry name" value="Epox_hydrolase-like"/>
</dbReference>
<organism evidence="2 3">
    <name type="scientific">Thermoleophilum album</name>
    <dbReference type="NCBI Taxonomy" id="29539"/>
    <lineage>
        <taxon>Bacteria</taxon>
        <taxon>Bacillati</taxon>
        <taxon>Actinomycetota</taxon>
        <taxon>Thermoleophilia</taxon>
        <taxon>Thermoleophilales</taxon>
        <taxon>Thermoleophilaceae</taxon>
        <taxon>Thermoleophilum</taxon>
    </lineage>
</organism>
<dbReference type="RefSeq" id="WP_177169306.1">
    <property type="nucleotide sequence ID" value="NZ_FNWJ01000001.1"/>
</dbReference>
<dbReference type="Proteomes" id="UP000222056">
    <property type="component" value="Unassembled WGS sequence"/>
</dbReference>
<dbReference type="PRINTS" id="PR00412">
    <property type="entry name" value="EPOXHYDRLASE"/>
</dbReference>
<evidence type="ECO:0000259" key="1">
    <source>
        <dbReference type="Pfam" id="PF00561"/>
    </source>
</evidence>
<sequence>MELVSADHAPLAYRRSGPTDGLPVLMLHGYPESSYMWRHLLDPVGAAGFLAIAPDLANFGDSPDVRPGNWERQIERLELFRRALDLTNFVLVAHDWGGLIGLRWILERELPIAGLVVSCTGFFSDGRWHGLAEQMRTPDHGEELMELLTRDLLAQALRSEWPGFDDRTIDEYWKCLRDRERRMAQLELYRSGDFEKLAPLEGRLRELDVPALALWGARDKYAPVGGAYRFAKLLPQAQVVVVEEAGHFVFEEAPDRAREAVLALLERVHQAQRSEPA</sequence>
<keyword evidence="3" id="KW-1185">Reference proteome</keyword>
<evidence type="ECO:0000313" key="3">
    <source>
        <dbReference type="Proteomes" id="UP000222056"/>
    </source>
</evidence>
<proteinExistence type="predicted"/>
<dbReference type="AlphaFoldDB" id="A0A1H6FKC7"/>
<gene>
    <name evidence="2" type="ORF">SAMN02745716_0730</name>
</gene>
<dbReference type="Pfam" id="PF00561">
    <property type="entry name" value="Abhydrolase_1"/>
    <property type="match status" value="1"/>
</dbReference>
<evidence type="ECO:0000313" key="2">
    <source>
        <dbReference type="EMBL" id="SEH11319.1"/>
    </source>
</evidence>
<dbReference type="PRINTS" id="PR00111">
    <property type="entry name" value="ABHYDROLASE"/>
</dbReference>
<dbReference type="STRING" id="29539.SAMN02745716_0730"/>
<dbReference type="EMBL" id="FNWJ01000001">
    <property type="protein sequence ID" value="SEH11319.1"/>
    <property type="molecule type" value="Genomic_DNA"/>
</dbReference>
<dbReference type="InterPro" id="IPR000073">
    <property type="entry name" value="AB_hydrolase_1"/>
</dbReference>
<protein>
    <submittedName>
        <fullName evidence="2">Pimeloyl-ACP methyl ester carboxylesterase</fullName>
    </submittedName>
</protein>
<dbReference type="GO" id="GO:0016020">
    <property type="term" value="C:membrane"/>
    <property type="evidence" value="ECO:0007669"/>
    <property type="project" value="TreeGrafter"/>
</dbReference>
<dbReference type="InterPro" id="IPR029058">
    <property type="entry name" value="AB_hydrolase_fold"/>
</dbReference>
<dbReference type="SUPFAM" id="SSF53474">
    <property type="entry name" value="alpha/beta-Hydrolases"/>
    <property type="match status" value="1"/>
</dbReference>
<dbReference type="InterPro" id="IPR050266">
    <property type="entry name" value="AB_hydrolase_sf"/>
</dbReference>
<dbReference type="Gene3D" id="3.40.50.1820">
    <property type="entry name" value="alpha/beta hydrolase"/>
    <property type="match status" value="1"/>
</dbReference>
<dbReference type="PANTHER" id="PTHR43798">
    <property type="entry name" value="MONOACYLGLYCEROL LIPASE"/>
    <property type="match status" value="1"/>
</dbReference>
<name>A0A1H6FKC7_THEAL</name>
<accession>A0A1H6FKC7</accession>